<reference evidence="3 4" key="1">
    <citation type="submission" date="2017-12" db="EMBL/GenBank/DDBJ databases">
        <title>High-resolution comparative analysis of great ape genomes.</title>
        <authorList>
            <person name="Pollen A."/>
            <person name="Hastie A."/>
            <person name="Hormozdiari F."/>
            <person name="Dougherty M."/>
            <person name="Liu R."/>
            <person name="Chaisson M."/>
            <person name="Hoppe E."/>
            <person name="Hill C."/>
            <person name="Pang A."/>
            <person name="Hillier L."/>
            <person name="Baker C."/>
            <person name="Armstrong J."/>
            <person name="Shendure J."/>
            <person name="Paten B."/>
            <person name="Wilson R."/>
            <person name="Chao H."/>
            <person name="Schneider V."/>
            <person name="Ventura M."/>
            <person name="Kronenberg Z."/>
            <person name="Murali S."/>
            <person name="Gordon D."/>
            <person name="Cantsilieris S."/>
            <person name="Munson K."/>
            <person name="Nelson B."/>
            <person name="Raja A."/>
            <person name="Underwood J."/>
            <person name="Diekhans M."/>
            <person name="Fiddes I."/>
            <person name="Haussler D."/>
            <person name="Eichler E."/>
        </authorList>
    </citation>
    <scope>NUCLEOTIDE SEQUENCE [LARGE SCALE GENOMIC DNA]</scope>
    <source>
        <strain evidence="3">Yerkes chimp pedigree #C0471</strain>
    </source>
</reference>
<evidence type="ECO:0000259" key="2">
    <source>
        <dbReference type="Pfam" id="PF20887"/>
    </source>
</evidence>
<name>A0A2J8J232_PANTR</name>
<feature type="domain" description="PWWP" evidence="2">
    <location>
        <begin position="7"/>
        <end position="101"/>
    </location>
</feature>
<sequence>MMADAKYVLCRWEKRLWPAKVLARTATSTKNKRRKEYFLAVQILSLEEKIKVKSTEVEILEKSQIEAIASSLASQNEVPAAPLEELAYRRSLRVALDVLSEGSIWSQESSAGTGRADRSLRGKPTEHVSSPCDSNSSSLPRGDVLGSSRPHRRRPCVQQSLSSSFTCEKDPECKVDHKKGLRKSENPRGPLVLPAGGGAQDESGSRIHHKNWTLASKRGRNSAQKASLCPNGSSLSEDDTERDMGSKGGSWAAPSLPSGVREDD</sequence>
<dbReference type="AlphaFoldDB" id="A0A2J8J232"/>
<dbReference type="EMBL" id="NBAG03000535">
    <property type="protein sequence ID" value="PNI16829.1"/>
    <property type="molecule type" value="Genomic_DNA"/>
</dbReference>
<feature type="compositionally biased region" description="Polar residues" evidence="1">
    <location>
        <begin position="221"/>
        <end position="235"/>
    </location>
</feature>
<gene>
    <name evidence="3" type="ORF">CK820_G0051313</name>
</gene>
<dbReference type="PANTHER" id="PTHR31333:SF4">
    <property type="entry name" value="PWWP DOMAIN-CONTAINING DNA REPAIR FACTOR 3A"/>
    <property type="match status" value="1"/>
</dbReference>
<feature type="compositionally biased region" description="Basic and acidic residues" evidence="1">
    <location>
        <begin position="115"/>
        <end position="126"/>
    </location>
</feature>
<evidence type="ECO:0000256" key="1">
    <source>
        <dbReference type="SAM" id="MobiDB-lite"/>
    </source>
</evidence>
<protein>
    <submittedName>
        <fullName evidence="3">MUM1 isoform 13</fullName>
    </submittedName>
</protein>
<dbReference type="PANTHER" id="PTHR31333">
    <property type="entry name" value="PWWP DOMAIN-CONTAINING DNA REPAIR FACTOR 3 FAMILY MEMBER"/>
    <property type="match status" value="1"/>
</dbReference>
<dbReference type="InterPro" id="IPR048765">
    <property type="entry name" value="PWP3A_3B_4_N"/>
</dbReference>
<dbReference type="Pfam" id="PF20887">
    <property type="entry name" value="PWP3A-B_N"/>
    <property type="match status" value="1"/>
</dbReference>
<organism evidence="3 4">
    <name type="scientific">Pan troglodytes</name>
    <name type="common">Chimpanzee</name>
    <dbReference type="NCBI Taxonomy" id="9598"/>
    <lineage>
        <taxon>Eukaryota</taxon>
        <taxon>Metazoa</taxon>
        <taxon>Chordata</taxon>
        <taxon>Craniata</taxon>
        <taxon>Vertebrata</taxon>
        <taxon>Euteleostomi</taxon>
        <taxon>Mammalia</taxon>
        <taxon>Eutheria</taxon>
        <taxon>Euarchontoglires</taxon>
        <taxon>Primates</taxon>
        <taxon>Haplorrhini</taxon>
        <taxon>Catarrhini</taxon>
        <taxon>Hominidae</taxon>
        <taxon>Pan</taxon>
    </lineage>
</organism>
<proteinExistence type="predicted"/>
<feature type="compositionally biased region" description="Polar residues" evidence="1">
    <location>
        <begin position="157"/>
        <end position="166"/>
    </location>
</feature>
<evidence type="ECO:0000313" key="3">
    <source>
        <dbReference type="EMBL" id="PNI16829.1"/>
    </source>
</evidence>
<evidence type="ECO:0000313" key="4">
    <source>
        <dbReference type="Proteomes" id="UP000236370"/>
    </source>
</evidence>
<feature type="compositionally biased region" description="Low complexity" evidence="1">
    <location>
        <begin position="129"/>
        <end position="138"/>
    </location>
</feature>
<dbReference type="InterPro" id="IPR040263">
    <property type="entry name" value="PWP3A_3B_4"/>
</dbReference>
<feature type="region of interest" description="Disordered" evidence="1">
    <location>
        <begin position="107"/>
        <end position="264"/>
    </location>
</feature>
<feature type="non-terminal residue" evidence="3">
    <location>
        <position position="264"/>
    </location>
</feature>
<dbReference type="Proteomes" id="UP000236370">
    <property type="component" value="Unassembled WGS sequence"/>
</dbReference>
<accession>A0A2J8J232</accession>
<comment type="caution">
    <text evidence="3">The sequence shown here is derived from an EMBL/GenBank/DDBJ whole genome shotgun (WGS) entry which is preliminary data.</text>
</comment>